<evidence type="ECO:0000313" key="11">
    <source>
        <dbReference type="Proteomes" id="UP000199120"/>
    </source>
</evidence>
<reference evidence="11" key="1">
    <citation type="submission" date="2016-10" db="EMBL/GenBank/DDBJ databases">
        <authorList>
            <person name="Varghese N."/>
            <person name="Submissions S."/>
        </authorList>
    </citation>
    <scope>NUCLEOTIDE SEQUENCE [LARGE SCALE GENOMIC DNA]</scope>
    <source>
        <strain evidence="11">LMG 26416</strain>
    </source>
</reference>
<keyword evidence="4 7" id="KW-0812">Transmembrane</keyword>
<evidence type="ECO:0000256" key="7">
    <source>
        <dbReference type="SAM" id="Phobius"/>
    </source>
</evidence>
<dbReference type="InterPro" id="IPR027469">
    <property type="entry name" value="Cation_efflux_TMD_sf"/>
</dbReference>
<dbReference type="STRING" id="416943.SAMN05445871_0018"/>
<feature type="transmembrane region" description="Helical" evidence="7">
    <location>
        <begin position="121"/>
        <end position="144"/>
    </location>
</feature>
<accession>A0A1H7HID2</accession>
<dbReference type="InterPro" id="IPR002524">
    <property type="entry name" value="Cation_efflux"/>
</dbReference>
<dbReference type="Pfam" id="PF16916">
    <property type="entry name" value="ZT_dimer"/>
    <property type="match status" value="1"/>
</dbReference>
<dbReference type="PANTHER" id="PTHR43840:SF15">
    <property type="entry name" value="MITOCHONDRIAL METAL TRANSPORTER 1-RELATED"/>
    <property type="match status" value="1"/>
</dbReference>
<dbReference type="Gene3D" id="1.20.1510.10">
    <property type="entry name" value="Cation efflux protein transmembrane domain"/>
    <property type="match status" value="1"/>
</dbReference>
<name>A0A1H7HID2_9BURK</name>
<feature type="transmembrane region" description="Helical" evidence="7">
    <location>
        <begin position="21"/>
        <end position="41"/>
    </location>
</feature>
<evidence type="ECO:0000256" key="6">
    <source>
        <dbReference type="ARBA" id="ARBA00023136"/>
    </source>
</evidence>
<dbReference type="Gene3D" id="3.30.70.1350">
    <property type="entry name" value="Cation efflux protein, cytoplasmic domain"/>
    <property type="match status" value="1"/>
</dbReference>
<evidence type="ECO:0000256" key="5">
    <source>
        <dbReference type="ARBA" id="ARBA00022989"/>
    </source>
</evidence>
<dbReference type="EMBL" id="FOAJ01000002">
    <property type="protein sequence ID" value="SEK50019.1"/>
    <property type="molecule type" value="Genomic_DNA"/>
</dbReference>
<keyword evidence="5 7" id="KW-1133">Transmembrane helix</keyword>
<gene>
    <name evidence="10" type="ORF">SAMN05192542_102291</name>
</gene>
<dbReference type="FunFam" id="1.20.1510.10:FF:000006">
    <property type="entry name" value="Divalent cation efflux transporter"/>
    <property type="match status" value="1"/>
</dbReference>
<dbReference type="Proteomes" id="UP000199120">
    <property type="component" value="Unassembled WGS sequence"/>
</dbReference>
<dbReference type="InterPro" id="IPR036837">
    <property type="entry name" value="Cation_efflux_CTD_sf"/>
</dbReference>
<feature type="transmembrane region" description="Helical" evidence="7">
    <location>
        <begin position="88"/>
        <end position="109"/>
    </location>
</feature>
<comment type="similarity">
    <text evidence="2">Belongs to the cation diffusion facilitator (CDF) transporter (TC 2.A.4) family.</text>
</comment>
<dbReference type="GO" id="GO:0008324">
    <property type="term" value="F:monoatomic cation transmembrane transporter activity"/>
    <property type="evidence" value="ECO:0007669"/>
    <property type="project" value="InterPro"/>
</dbReference>
<dbReference type="InterPro" id="IPR058533">
    <property type="entry name" value="Cation_efflux_TM"/>
</dbReference>
<evidence type="ECO:0000256" key="2">
    <source>
        <dbReference type="ARBA" id="ARBA00008114"/>
    </source>
</evidence>
<feature type="domain" description="Cation efflux protein transmembrane" evidence="8">
    <location>
        <begin position="21"/>
        <end position="213"/>
    </location>
</feature>
<dbReference type="RefSeq" id="WP_090541022.1">
    <property type="nucleotide sequence ID" value="NZ_FNSR01000001.1"/>
</dbReference>
<keyword evidence="6 7" id="KW-0472">Membrane</keyword>
<dbReference type="OrthoDB" id="9806522at2"/>
<evidence type="ECO:0000259" key="9">
    <source>
        <dbReference type="Pfam" id="PF16916"/>
    </source>
</evidence>
<evidence type="ECO:0000256" key="3">
    <source>
        <dbReference type="ARBA" id="ARBA00022448"/>
    </source>
</evidence>
<dbReference type="NCBIfam" id="TIGR01297">
    <property type="entry name" value="CDF"/>
    <property type="match status" value="1"/>
</dbReference>
<evidence type="ECO:0000313" key="10">
    <source>
        <dbReference type="EMBL" id="SEK50019.1"/>
    </source>
</evidence>
<evidence type="ECO:0000259" key="8">
    <source>
        <dbReference type="Pfam" id="PF01545"/>
    </source>
</evidence>
<evidence type="ECO:0000256" key="1">
    <source>
        <dbReference type="ARBA" id="ARBA00004141"/>
    </source>
</evidence>
<proteinExistence type="inferred from homology"/>
<dbReference type="SUPFAM" id="SSF160240">
    <property type="entry name" value="Cation efflux protein cytoplasmic domain-like"/>
    <property type="match status" value="1"/>
</dbReference>
<keyword evidence="11" id="KW-1185">Reference proteome</keyword>
<dbReference type="AlphaFoldDB" id="A0A1H7HID2"/>
<feature type="domain" description="Cation efflux protein cytoplasmic" evidence="9">
    <location>
        <begin position="219"/>
        <end position="295"/>
    </location>
</feature>
<dbReference type="PANTHER" id="PTHR43840">
    <property type="entry name" value="MITOCHONDRIAL METAL TRANSPORTER 1-RELATED"/>
    <property type="match status" value="1"/>
</dbReference>
<dbReference type="InterPro" id="IPR050291">
    <property type="entry name" value="CDF_Transporter"/>
</dbReference>
<sequence>MPSSVAGELPDKHQVARRSTFVSIVVNSVLVVLQMVVGVFAHSQALIADGVHSFADLISDFVVLLANRHSGAQPDEDHNYGHSRYETVASLFLGALLITVGVGMLWRAGTRLANLDDIPPLHASALVVALFVLVSKEALFRYMLREAQRVRSAMLIANAWHARSDAASSLVVALGIVGSLAGVRLLDPIAAAIVGFMVARMGWVFGWDALQDLSDRALDTATTADLRELLLGTPGVLDVHEMRTRKTGDLALVDAHILVDPLISVSEGHYIAESARARVLTDPRVFDALIHVDPEDDMHVRSVAGLPPRSDVAARLRAAFGEHGVGVAAVTLHYLSTGLDAEVTLLDADGDARRGLGDVDLDALKRSVGARRLDVLLRVRGEGEGRRDGVRPPHPAHDTRS</sequence>
<dbReference type="GO" id="GO:0016020">
    <property type="term" value="C:membrane"/>
    <property type="evidence" value="ECO:0007669"/>
    <property type="project" value="UniProtKB-SubCell"/>
</dbReference>
<dbReference type="Pfam" id="PF01545">
    <property type="entry name" value="Cation_efflux"/>
    <property type="match status" value="1"/>
</dbReference>
<keyword evidence="3" id="KW-0813">Transport</keyword>
<organism evidence="10 11">
    <name type="scientific">Paraburkholderia caballeronis</name>
    <dbReference type="NCBI Taxonomy" id="416943"/>
    <lineage>
        <taxon>Bacteria</taxon>
        <taxon>Pseudomonadati</taxon>
        <taxon>Pseudomonadota</taxon>
        <taxon>Betaproteobacteria</taxon>
        <taxon>Burkholderiales</taxon>
        <taxon>Burkholderiaceae</taxon>
        <taxon>Paraburkholderia</taxon>
    </lineage>
</organism>
<evidence type="ECO:0000256" key="4">
    <source>
        <dbReference type="ARBA" id="ARBA00022692"/>
    </source>
</evidence>
<dbReference type="SUPFAM" id="SSF161111">
    <property type="entry name" value="Cation efflux protein transmembrane domain-like"/>
    <property type="match status" value="1"/>
</dbReference>
<feature type="transmembrane region" description="Helical" evidence="7">
    <location>
        <begin position="165"/>
        <end position="183"/>
    </location>
</feature>
<comment type="subcellular location">
    <subcellularLocation>
        <location evidence="1">Membrane</location>
        <topology evidence="1">Multi-pass membrane protein</topology>
    </subcellularLocation>
</comment>
<protein>
    <submittedName>
        <fullName evidence="10">Cation diffusion facilitator family transporter</fullName>
    </submittedName>
</protein>
<dbReference type="InterPro" id="IPR027470">
    <property type="entry name" value="Cation_efflux_CTD"/>
</dbReference>